<name>A0A7W6UX31_9HYPH</name>
<evidence type="ECO:0000313" key="3">
    <source>
        <dbReference type="EMBL" id="MBB4410457.1"/>
    </source>
</evidence>
<proteinExistence type="predicted"/>
<dbReference type="Proteomes" id="UP000576087">
    <property type="component" value="Unassembled WGS sequence"/>
</dbReference>
<organism evidence="4 7">
    <name type="scientific">Aliirhizobium cellulosilyticum</name>
    <dbReference type="NCBI Taxonomy" id="393664"/>
    <lineage>
        <taxon>Bacteria</taxon>
        <taxon>Pseudomonadati</taxon>
        <taxon>Pseudomonadota</taxon>
        <taxon>Alphaproteobacteria</taxon>
        <taxon>Hyphomicrobiales</taxon>
        <taxon>Rhizobiaceae</taxon>
        <taxon>Aliirhizobium</taxon>
    </lineage>
</organism>
<dbReference type="InterPro" id="IPR053146">
    <property type="entry name" value="QDO-like"/>
</dbReference>
<dbReference type="RefSeq" id="WP_183821361.1">
    <property type="nucleotide sequence ID" value="NZ_JACIGW010000001.1"/>
</dbReference>
<evidence type="ECO:0000313" key="5">
    <source>
        <dbReference type="Proteomes" id="UP000520770"/>
    </source>
</evidence>
<evidence type="ECO:0000259" key="1">
    <source>
        <dbReference type="Pfam" id="PF07883"/>
    </source>
</evidence>
<comment type="caution">
    <text evidence="4">The sequence shown here is derived from an EMBL/GenBank/DDBJ whole genome shotgun (WGS) entry which is preliminary data.</text>
</comment>
<protein>
    <submittedName>
        <fullName evidence="4">Quercetin dioxygenase-like cupin family protein</fullName>
    </submittedName>
</protein>
<dbReference type="InterPro" id="IPR011051">
    <property type="entry name" value="RmlC_Cupin_sf"/>
</dbReference>
<dbReference type="EMBL" id="JACIGW010000001">
    <property type="protein sequence ID" value="MBB4347149.1"/>
    <property type="molecule type" value="Genomic_DNA"/>
</dbReference>
<keyword evidence="4" id="KW-0223">Dioxygenase</keyword>
<sequence>MSIFQTAIVSRPDDERIAKTPFGAKIVIHATAAETNGAFGMWETFTPPGQGPAPHMHTRETEIFRVVRGHYLFQCGEEEFDAPPGTVVALPPHIRHSWKNISDEPGQMFAIVTPGGCEQLFIDIETSCADTPEKIAVIEARLGIVNETTRAMGLSPG</sequence>
<dbReference type="Proteomes" id="UP000524535">
    <property type="component" value="Unassembled WGS sequence"/>
</dbReference>
<dbReference type="Pfam" id="PF07883">
    <property type="entry name" value="Cupin_2"/>
    <property type="match status" value="1"/>
</dbReference>
<evidence type="ECO:0000313" key="4">
    <source>
        <dbReference type="EMBL" id="MBB4445144.1"/>
    </source>
</evidence>
<evidence type="ECO:0000313" key="7">
    <source>
        <dbReference type="Proteomes" id="UP000576087"/>
    </source>
</evidence>
<dbReference type="PANTHER" id="PTHR36440:SF1">
    <property type="entry name" value="PUTATIVE (AFU_ORTHOLOGUE AFUA_8G07350)-RELATED"/>
    <property type="match status" value="1"/>
</dbReference>
<dbReference type="GO" id="GO:0051213">
    <property type="term" value="F:dioxygenase activity"/>
    <property type="evidence" value="ECO:0007669"/>
    <property type="project" value="UniProtKB-KW"/>
</dbReference>
<keyword evidence="4" id="KW-0560">Oxidoreductase</keyword>
<evidence type="ECO:0000313" key="6">
    <source>
        <dbReference type="Proteomes" id="UP000524535"/>
    </source>
</evidence>
<dbReference type="Gene3D" id="2.60.120.10">
    <property type="entry name" value="Jelly Rolls"/>
    <property type="match status" value="1"/>
</dbReference>
<reference evidence="5 6" key="1">
    <citation type="submission" date="2020-08" db="EMBL/GenBank/DDBJ databases">
        <title>Genomic Encyclopedia of Type Strains, Phase IV (KMG-V): Genome sequencing to study the core and pangenomes of soil and plant-associated prokaryotes.</title>
        <authorList>
            <person name="Whitman W."/>
        </authorList>
    </citation>
    <scope>NUCLEOTIDE SEQUENCE [LARGE SCALE GENOMIC DNA]</scope>
    <source>
        <strain evidence="3 6">SEMIA 444</strain>
        <strain evidence="2 5">SEMIA 448</strain>
        <strain evidence="4 7">SEMIA 452</strain>
    </source>
</reference>
<gene>
    <name evidence="3" type="ORF">GGE31_000928</name>
    <name evidence="2" type="ORF">GGE33_000857</name>
    <name evidence="4" type="ORF">GGE35_000926</name>
</gene>
<accession>A0A7W6UX31</accession>
<dbReference type="InterPro" id="IPR013096">
    <property type="entry name" value="Cupin_2"/>
</dbReference>
<dbReference type="AlphaFoldDB" id="A0A7W6UX31"/>
<dbReference type="InterPro" id="IPR014710">
    <property type="entry name" value="RmlC-like_jellyroll"/>
</dbReference>
<feature type="domain" description="Cupin type-2" evidence="1">
    <location>
        <begin position="47"/>
        <end position="111"/>
    </location>
</feature>
<dbReference type="EMBL" id="JACIHM010000001">
    <property type="protein sequence ID" value="MBB4445144.1"/>
    <property type="molecule type" value="Genomic_DNA"/>
</dbReference>
<dbReference type="EMBL" id="JACIGY010000001">
    <property type="protein sequence ID" value="MBB4410457.1"/>
    <property type="molecule type" value="Genomic_DNA"/>
</dbReference>
<dbReference type="PANTHER" id="PTHR36440">
    <property type="entry name" value="PUTATIVE (AFU_ORTHOLOGUE AFUA_8G07350)-RELATED"/>
    <property type="match status" value="1"/>
</dbReference>
<evidence type="ECO:0000313" key="2">
    <source>
        <dbReference type="EMBL" id="MBB4347149.1"/>
    </source>
</evidence>
<keyword evidence="6" id="KW-1185">Reference proteome</keyword>
<dbReference type="Proteomes" id="UP000520770">
    <property type="component" value="Unassembled WGS sequence"/>
</dbReference>
<dbReference type="SUPFAM" id="SSF51182">
    <property type="entry name" value="RmlC-like cupins"/>
    <property type="match status" value="1"/>
</dbReference>